<dbReference type="Gene3D" id="1.10.10.10">
    <property type="entry name" value="Winged helix-like DNA-binding domain superfamily/Winged helix DNA-binding domain"/>
    <property type="match status" value="1"/>
</dbReference>
<evidence type="ECO:0000313" key="6">
    <source>
        <dbReference type="EMBL" id="GEP56897.1"/>
    </source>
</evidence>
<comment type="similarity">
    <text evidence="1">Belongs to the LysR transcriptional regulatory family.</text>
</comment>
<dbReference type="EMBL" id="BKAJ01000072">
    <property type="protein sequence ID" value="GEP56897.1"/>
    <property type="molecule type" value="Genomic_DNA"/>
</dbReference>
<dbReference type="GO" id="GO:0003700">
    <property type="term" value="F:DNA-binding transcription factor activity"/>
    <property type="evidence" value="ECO:0007669"/>
    <property type="project" value="InterPro"/>
</dbReference>
<protein>
    <submittedName>
        <fullName evidence="6">Transcriptional regulator</fullName>
    </submittedName>
</protein>
<dbReference type="SUPFAM" id="SSF53850">
    <property type="entry name" value="Periplasmic binding protein-like II"/>
    <property type="match status" value="1"/>
</dbReference>
<dbReference type="GO" id="GO:0003677">
    <property type="term" value="F:DNA binding"/>
    <property type="evidence" value="ECO:0007669"/>
    <property type="project" value="UniProtKB-KW"/>
</dbReference>
<evidence type="ECO:0000256" key="4">
    <source>
        <dbReference type="ARBA" id="ARBA00023163"/>
    </source>
</evidence>
<dbReference type="Pfam" id="PF00126">
    <property type="entry name" value="HTH_1"/>
    <property type="match status" value="1"/>
</dbReference>
<dbReference type="SUPFAM" id="SSF46785">
    <property type="entry name" value="Winged helix' DNA-binding domain"/>
    <property type="match status" value="1"/>
</dbReference>
<keyword evidence="7" id="KW-1185">Reference proteome</keyword>
<feature type="domain" description="HTH lysR-type" evidence="5">
    <location>
        <begin position="1"/>
        <end position="58"/>
    </location>
</feature>
<evidence type="ECO:0000256" key="3">
    <source>
        <dbReference type="ARBA" id="ARBA00023125"/>
    </source>
</evidence>
<dbReference type="InterPro" id="IPR036388">
    <property type="entry name" value="WH-like_DNA-bd_sf"/>
</dbReference>
<evidence type="ECO:0000256" key="1">
    <source>
        <dbReference type="ARBA" id="ARBA00009437"/>
    </source>
</evidence>
<dbReference type="Pfam" id="PF03466">
    <property type="entry name" value="LysR_substrate"/>
    <property type="match status" value="1"/>
</dbReference>
<dbReference type="PROSITE" id="PS50931">
    <property type="entry name" value="HTH_LYSR"/>
    <property type="match status" value="1"/>
</dbReference>
<name>A0A512ND71_9HYPH</name>
<dbReference type="PANTHER" id="PTHR30419">
    <property type="entry name" value="HTH-TYPE TRANSCRIPTIONAL REGULATOR YBHD"/>
    <property type="match status" value="1"/>
</dbReference>
<sequence length="288" mass="30705">MNVAVLKTLVAIVDRGSFAAAAHEVGCTPSAVSLQVKQLEAWFGQLLFDRSARTAKPTPFALEAATVARDVAGRLDGLRTRPAARVSGRVRLGAIATVQTGDLPQALRLTRDRHPDLRVEVSLADSDELIAAVKAGRIDAAVLVRPASGGSTRLVWHDLARQPFVMLLPPGVPPSSPRELLRAGLIRYDTALTGGRIAAQYVRRVFPEARLVMEVRSIDAIVAMVGAGLGVSIVPQPRKALLEAHGVRALALGRGGPTRQIALVRRRADAGNRNIDAVFRALAEAWTA</sequence>
<evidence type="ECO:0000259" key="5">
    <source>
        <dbReference type="PROSITE" id="PS50931"/>
    </source>
</evidence>
<dbReference type="Proteomes" id="UP000321058">
    <property type="component" value="Unassembled WGS sequence"/>
</dbReference>
<dbReference type="GO" id="GO:0005829">
    <property type="term" value="C:cytosol"/>
    <property type="evidence" value="ECO:0007669"/>
    <property type="project" value="TreeGrafter"/>
</dbReference>
<keyword evidence="3" id="KW-0238">DNA-binding</keyword>
<dbReference type="InterPro" id="IPR000847">
    <property type="entry name" value="LysR_HTH_N"/>
</dbReference>
<comment type="caution">
    <text evidence="6">The sequence shown here is derived from an EMBL/GenBank/DDBJ whole genome shotgun (WGS) entry which is preliminary data.</text>
</comment>
<dbReference type="AlphaFoldDB" id="A0A512ND71"/>
<dbReference type="InterPro" id="IPR005119">
    <property type="entry name" value="LysR_subst-bd"/>
</dbReference>
<reference evidence="6 7" key="1">
    <citation type="submission" date="2019-07" db="EMBL/GenBank/DDBJ databases">
        <title>Whole genome shotgun sequence of Reyranella soli NBRC 108950.</title>
        <authorList>
            <person name="Hosoyama A."/>
            <person name="Uohara A."/>
            <person name="Ohji S."/>
            <person name="Ichikawa N."/>
        </authorList>
    </citation>
    <scope>NUCLEOTIDE SEQUENCE [LARGE SCALE GENOMIC DNA]</scope>
    <source>
        <strain evidence="6 7">NBRC 108950</strain>
    </source>
</reference>
<evidence type="ECO:0000313" key="7">
    <source>
        <dbReference type="Proteomes" id="UP000321058"/>
    </source>
</evidence>
<dbReference type="InterPro" id="IPR036390">
    <property type="entry name" value="WH_DNA-bd_sf"/>
</dbReference>
<dbReference type="OrthoDB" id="8479357at2"/>
<proteinExistence type="inferred from homology"/>
<dbReference type="Gene3D" id="3.40.190.10">
    <property type="entry name" value="Periplasmic binding protein-like II"/>
    <property type="match status" value="2"/>
</dbReference>
<dbReference type="RefSeq" id="WP_147151275.1">
    <property type="nucleotide sequence ID" value="NZ_BKAJ01000072.1"/>
</dbReference>
<keyword evidence="4" id="KW-0804">Transcription</keyword>
<keyword evidence="2" id="KW-0805">Transcription regulation</keyword>
<organism evidence="6 7">
    <name type="scientific">Reyranella soli</name>
    <dbReference type="NCBI Taxonomy" id="1230389"/>
    <lineage>
        <taxon>Bacteria</taxon>
        <taxon>Pseudomonadati</taxon>
        <taxon>Pseudomonadota</taxon>
        <taxon>Alphaproteobacteria</taxon>
        <taxon>Hyphomicrobiales</taxon>
        <taxon>Reyranellaceae</taxon>
        <taxon>Reyranella</taxon>
    </lineage>
</organism>
<accession>A0A512ND71</accession>
<evidence type="ECO:0000256" key="2">
    <source>
        <dbReference type="ARBA" id="ARBA00023015"/>
    </source>
</evidence>
<dbReference type="InterPro" id="IPR050950">
    <property type="entry name" value="HTH-type_LysR_regulators"/>
</dbReference>
<gene>
    <name evidence="6" type="ORF">RSO01_40630</name>
</gene>